<dbReference type="RefSeq" id="WP_090798330.1">
    <property type="nucleotide sequence ID" value="NZ_BOND01000004.1"/>
</dbReference>
<dbReference type="Proteomes" id="UP000199632">
    <property type="component" value="Unassembled WGS sequence"/>
</dbReference>
<proteinExistence type="predicted"/>
<dbReference type="SUPFAM" id="SSF56235">
    <property type="entry name" value="N-terminal nucleophile aminohydrolases (Ntn hydrolases)"/>
    <property type="match status" value="1"/>
</dbReference>
<evidence type="ECO:0000313" key="1">
    <source>
        <dbReference type="EMBL" id="SDZ44748.1"/>
    </source>
</evidence>
<dbReference type="AlphaFoldDB" id="A0A1H3T4D0"/>
<keyword evidence="1" id="KW-0645">Protease</keyword>
<protein>
    <submittedName>
        <fullName evidence="1">ATP-dependent protease HslVU (ClpYQ), peptidase subunit</fullName>
    </submittedName>
</protein>
<evidence type="ECO:0000313" key="2">
    <source>
        <dbReference type="Proteomes" id="UP000199632"/>
    </source>
</evidence>
<keyword evidence="2" id="KW-1185">Reference proteome</keyword>
<dbReference type="Gene3D" id="3.60.20.10">
    <property type="entry name" value="Glutamine Phosphoribosylpyrophosphate, subunit 1, domain 1"/>
    <property type="match status" value="1"/>
</dbReference>
<name>A0A1H3T4D0_9ACTN</name>
<dbReference type="GO" id="GO:0006508">
    <property type="term" value="P:proteolysis"/>
    <property type="evidence" value="ECO:0007669"/>
    <property type="project" value="UniProtKB-KW"/>
</dbReference>
<accession>A0A1H3T4D0</accession>
<dbReference type="STRING" id="137265.SAMN05421684_5142"/>
<dbReference type="GO" id="GO:0008233">
    <property type="term" value="F:peptidase activity"/>
    <property type="evidence" value="ECO:0007669"/>
    <property type="project" value="UniProtKB-KW"/>
</dbReference>
<organism evidence="1 2">
    <name type="scientific">Asanoa ishikariensis</name>
    <dbReference type="NCBI Taxonomy" id="137265"/>
    <lineage>
        <taxon>Bacteria</taxon>
        <taxon>Bacillati</taxon>
        <taxon>Actinomycetota</taxon>
        <taxon>Actinomycetes</taxon>
        <taxon>Micromonosporales</taxon>
        <taxon>Micromonosporaceae</taxon>
        <taxon>Asanoa</taxon>
    </lineage>
</organism>
<dbReference type="EMBL" id="FNQB01000003">
    <property type="protein sequence ID" value="SDZ44748.1"/>
    <property type="molecule type" value="Genomic_DNA"/>
</dbReference>
<sequence>MTAIVGLVESDSVYIGGDSAGVSGMSLTVRADAKVFRKKRYLFGFTTSFRMGQLIRYSLTLPKPTGDLDAFMSTTFIDALRDCLKTGGWAAKENEREEGGTFLVAVRGSLFAIHDDYQVAKAADGFAAVGSGEQIALGALYATADAGLSPRRRVMSALAAAERYSAGVRGPFICLKSR</sequence>
<keyword evidence="1" id="KW-0378">Hydrolase</keyword>
<gene>
    <name evidence="1" type="ORF">SAMN05421684_5142</name>
</gene>
<reference evidence="2" key="1">
    <citation type="submission" date="2016-10" db="EMBL/GenBank/DDBJ databases">
        <authorList>
            <person name="Varghese N."/>
            <person name="Submissions S."/>
        </authorList>
    </citation>
    <scope>NUCLEOTIDE SEQUENCE [LARGE SCALE GENOMIC DNA]</scope>
    <source>
        <strain evidence="2">DSM 44718</strain>
    </source>
</reference>
<dbReference type="InterPro" id="IPR029055">
    <property type="entry name" value="Ntn_hydrolases_N"/>
</dbReference>
<dbReference type="OrthoDB" id="8354941at2"/>